<reference evidence="1" key="1">
    <citation type="submission" date="2025-08" db="UniProtKB">
        <authorList>
            <consortium name="RefSeq"/>
        </authorList>
    </citation>
    <scope>IDENTIFICATION</scope>
    <source>
        <tissue evidence="1">Whole insect</tissue>
    </source>
</reference>
<dbReference type="PANTHER" id="PTHR47326">
    <property type="entry name" value="TRANSPOSABLE ELEMENT TC3 TRANSPOSASE-LIKE PROTEIN"/>
    <property type="match status" value="1"/>
</dbReference>
<dbReference type="AlphaFoldDB" id="A0A6P7EY70"/>
<dbReference type="RefSeq" id="XP_028127951.1">
    <property type="nucleotide sequence ID" value="XM_028272150.1"/>
</dbReference>
<sequence length="195" mass="22472">MRNVFRALGAKKLFSDEDRFWLNEDVNKQNAHIWIDEQPKEVQALPLHSEKTTVWCGLWASGIVGSYIFKTETGQNVTVNGDRYRDMITDYLVPEIVVSSLSDIWFQKYGANCHTSRESMALARKRFGEQFISRFVPVNWSPISCDITPLDFFLWSYLKSKVYMNKPAAIEALEASITRVTGQIPIEKLERAIEN</sequence>
<dbReference type="InParanoid" id="A0A6P7EY70"/>
<dbReference type="GO" id="GO:0003676">
    <property type="term" value="F:nucleic acid binding"/>
    <property type="evidence" value="ECO:0007669"/>
    <property type="project" value="InterPro"/>
</dbReference>
<dbReference type="PANTHER" id="PTHR47326:SF1">
    <property type="entry name" value="HTH PSQ-TYPE DOMAIN-CONTAINING PROTEIN"/>
    <property type="match status" value="1"/>
</dbReference>
<protein>
    <submittedName>
        <fullName evidence="1">Uncharacterized protein LOC114324347</fullName>
    </submittedName>
</protein>
<proteinExistence type="predicted"/>
<dbReference type="InterPro" id="IPR036397">
    <property type="entry name" value="RNaseH_sf"/>
</dbReference>
<organism evidence="1">
    <name type="scientific">Diabrotica virgifera virgifera</name>
    <name type="common">western corn rootworm</name>
    <dbReference type="NCBI Taxonomy" id="50390"/>
    <lineage>
        <taxon>Eukaryota</taxon>
        <taxon>Metazoa</taxon>
        <taxon>Ecdysozoa</taxon>
        <taxon>Arthropoda</taxon>
        <taxon>Hexapoda</taxon>
        <taxon>Insecta</taxon>
        <taxon>Pterygota</taxon>
        <taxon>Neoptera</taxon>
        <taxon>Endopterygota</taxon>
        <taxon>Coleoptera</taxon>
        <taxon>Polyphaga</taxon>
        <taxon>Cucujiformia</taxon>
        <taxon>Chrysomeloidea</taxon>
        <taxon>Chrysomelidae</taxon>
        <taxon>Galerucinae</taxon>
        <taxon>Diabroticina</taxon>
        <taxon>Diabroticites</taxon>
        <taxon>Diabrotica</taxon>
    </lineage>
</organism>
<dbReference type="Gene3D" id="3.30.420.10">
    <property type="entry name" value="Ribonuclease H-like superfamily/Ribonuclease H"/>
    <property type="match status" value="1"/>
</dbReference>
<accession>A0A6P7EY70</accession>
<evidence type="ECO:0000313" key="1">
    <source>
        <dbReference type="RefSeq" id="XP_028127951.1"/>
    </source>
</evidence>
<gene>
    <name evidence="1" type="primary">LOC114324347</name>
</gene>
<name>A0A6P7EY70_DIAVI</name>